<evidence type="ECO:0000256" key="10">
    <source>
        <dbReference type="ARBA" id="ARBA00023319"/>
    </source>
</evidence>
<keyword evidence="2 12" id="KW-0812">Transmembrane</keyword>
<keyword evidence="10" id="KW-0393">Immunoglobulin domain</keyword>
<dbReference type="GO" id="GO:0016020">
    <property type="term" value="C:membrane"/>
    <property type="evidence" value="ECO:0007669"/>
    <property type="project" value="UniProtKB-SubCell"/>
</dbReference>
<evidence type="ECO:0000256" key="11">
    <source>
        <dbReference type="SAM" id="MobiDB-lite"/>
    </source>
</evidence>
<dbReference type="GO" id="GO:0015026">
    <property type="term" value="F:coreceptor activity"/>
    <property type="evidence" value="ECO:0007669"/>
    <property type="project" value="InterPro"/>
</dbReference>
<dbReference type="PANTHER" id="PTHR11292">
    <property type="entry name" value="T-CELL SURFACE GLYCOPROTEIN CD8 BETA CHAIN"/>
    <property type="match status" value="1"/>
</dbReference>
<dbReference type="GeneTree" id="ENSGT00510000048998"/>
<dbReference type="PANTHER" id="PTHR11292:SF7">
    <property type="entry name" value="T-CELL SURFACE GLYCOPROTEIN CD8 BETA CHAIN-RELATED"/>
    <property type="match status" value="1"/>
</dbReference>
<evidence type="ECO:0000256" key="4">
    <source>
        <dbReference type="ARBA" id="ARBA00022859"/>
    </source>
</evidence>
<dbReference type="Pfam" id="PF07686">
    <property type="entry name" value="V-set"/>
    <property type="match status" value="1"/>
</dbReference>
<dbReference type="GO" id="GO:0009986">
    <property type="term" value="C:cell surface"/>
    <property type="evidence" value="ECO:0007669"/>
    <property type="project" value="TreeGrafter"/>
</dbReference>
<evidence type="ECO:0000256" key="3">
    <source>
        <dbReference type="ARBA" id="ARBA00022729"/>
    </source>
</evidence>
<sequence length="238" mass="26710">MTVSTFIEAELLPLPQLALTDRDGDGRRRQGCGHHRDTGTMARLSLWTVCVWTAVTVPVWHALEIQYPARGKRENLNCKCKNKACQAVFWCWMGQGTGNKLQFLLYYNNAERVEYANDALKSNFKSSKREGSTTIYTLSIVSVQENNAGRYFCFIQYPGGIEPGGAGIELRPGESPPTSPPPTKRPTKPTPCNCRKHVRNVRKEPLRACHPEILWPLVGVLLGLAVVLIGTLYYFSRK</sequence>
<dbReference type="AlphaFoldDB" id="A0A8C9RQM0"/>
<dbReference type="GO" id="GO:0002250">
    <property type="term" value="P:adaptive immune response"/>
    <property type="evidence" value="ECO:0007669"/>
    <property type="project" value="UniProtKB-KW"/>
</dbReference>
<evidence type="ECO:0000313" key="14">
    <source>
        <dbReference type="Ensembl" id="ENSSFOP00015017370.2"/>
    </source>
</evidence>
<name>A0A8C9RQM0_SCLFO</name>
<keyword evidence="3" id="KW-0732">Signal</keyword>
<protein>
    <recommendedName>
        <fullName evidence="13">Immunoglobulin V-set domain-containing protein</fullName>
    </recommendedName>
</protein>
<keyword evidence="5 12" id="KW-1133">Transmembrane helix</keyword>
<keyword evidence="15" id="KW-1185">Reference proteome</keyword>
<evidence type="ECO:0000313" key="15">
    <source>
        <dbReference type="Proteomes" id="UP000694397"/>
    </source>
</evidence>
<organism evidence="14 15">
    <name type="scientific">Scleropages formosus</name>
    <name type="common">Asian bonytongue</name>
    <name type="synonym">Osteoglossum formosum</name>
    <dbReference type="NCBI Taxonomy" id="113540"/>
    <lineage>
        <taxon>Eukaryota</taxon>
        <taxon>Metazoa</taxon>
        <taxon>Chordata</taxon>
        <taxon>Craniata</taxon>
        <taxon>Vertebrata</taxon>
        <taxon>Euteleostomi</taxon>
        <taxon>Actinopterygii</taxon>
        <taxon>Neopterygii</taxon>
        <taxon>Teleostei</taxon>
        <taxon>Osteoglossocephala</taxon>
        <taxon>Osteoglossomorpha</taxon>
        <taxon>Osteoglossiformes</taxon>
        <taxon>Osteoglossidae</taxon>
        <taxon>Scleropages</taxon>
    </lineage>
</organism>
<accession>A0A8C9RQM0</accession>
<dbReference type="GO" id="GO:0050776">
    <property type="term" value="P:regulation of immune response"/>
    <property type="evidence" value="ECO:0007669"/>
    <property type="project" value="InterPro"/>
</dbReference>
<evidence type="ECO:0000256" key="6">
    <source>
        <dbReference type="ARBA" id="ARBA00023130"/>
    </source>
</evidence>
<evidence type="ECO:0000256" key="9">
    <source>
        <dbReference type="ARBA" id="ARBA00023180"/>
    </source>
</evidence>
<evidence type="ECO:0000256" key="7">
    <source>
        <dbReference type="ARBA" id="ARBA00023136"/>
    </source>
</evidence>
<dbReference type="InterPro" id="IPR013106">
    <property type="entry name" value="Ig_V-set"/>
</dbReference>
<reference evidence="14" key="3">
    <citation type="submission" date="2025-09" db="UniProtKB">
        <authorList>
            <consortium name="Ensembl"/>
        </authorList>
    </citation>
    <scope>IDENTIFICATION</scope>
</reference>
<keyword evidence="6" id="KW-1064">Adaptive immunity</keyword>
<reference evidence="14" key="2">
    <citation type="submission" date="2025-08" db="UniProtKB">
        <authorList>
            <consortium name="Ensembl"/>
        </authorList>
    </citation>
    <scope>IDENTIFICATION</scope>
</reference>
<evidence type="ECO:0000256" key="12">
    <source>
        <dbReference type="SAM" id="Phobius"/>
    </source>
</evidence>
<keyword evidence="4" id="KW-0391">Immunity</keyword>
<keyword evidence="7 12" id="KW-0472">Membrane</keyword>
<dbReference type="InterPro" id="IPR013783">
    <property type="entry name" value="Ig-like_fold"/>
</dbReference>
<reference evidence="14 15" key="1">
    <citation type="submission" date="2019-04" db="EMBL/GenBank/DDBJ databases">
        <authorList>
            <consortium name="Wellcome Sanger Institute Data Sharing"/>
        </authorList>
    </citation>
    <scope>NUCLEOTIDE SEQUENCE [LARGE SCALE GENOMIC DNA]</scope>
</reference>
<feature type="domain" description="Immunoglobulin V-set" evidence="13">
    <location>
        <begin position="69"/>
        <end position="170"/>
    </location>
</feature>
<dbReference type="InterPro" id="IPR036179">
    <property type="entry name" value="Ig-like_dom_sf"/>
</dbReference>
<keyword evidence="8" id="KW-1015">Disulfide bond</keyword>
<dbReference type="SUPFAM" id="SSF48726">
    <property type="entry name" value="Immunoglobulin"/>
    <property type="match status" value="1"/>
</dbReference>
<evidence type="ECO:0000256" key="5">
    <source>
        <dbReference type="ARBA" id="ARBA00022989"/>
    </source>
</evidence>
<comment type="subcellular location">
    <subcellularLocation>
        <location evidence="1">Membrane</location>
        <topology evidence="1">Single-pass type I membrane protein</topology>
    </subcellularLocation>
</comment>
<keyword evidence="9" id="KW-0325">Glycoprotein</keyword>
<dbReference type="GO" id="GO:0042288">
    <property type="term" value="F:MHC class I protein binding"/>
    <property type="evidence" value="ECO:0007669"/>
    <property type="project" value="InterPro"/>
</dbReference>
<dbReference type="InterPro" id="IPR042414">
    <property type="entry name" value="CD8B"/>
</dbReference>
<evidence type="ECO:0000256" key="1">
    <source>
        <dbReference type="ARBA" id="ARBA00004479"/>
    </source>
</evidence>
<feature type="region of interest" description="Disordered" evidence="11">
    <location>
        <begin position="166"/>
        <end position="191"/>
    </location>
</feature>
<dbReference type="OrthoDB" id="9394844at2759"/>
<feature type="compositionally biased region" description="Pro residues" evidence="11">
    <location>
        <begin position="174"/>
        <end position="184"/>
    </location>
</feature>
<dbReference type="Proteomes" id="UP000694397">
    <property type="component" value="Chromosome 17"/>
</dbReference>
<evidence type="ECO:0000256" key="8">
    <source>
        <dbReference type="ARBA" id="ARBA00023157"/>
    </source>
</evidence>
<dbReference type="Ensembl" id="ENSSFOT00015017567.2">
    <property type="protein sequence ID" value="ENSSFOP00015017370.2"/>
    <property type="gene ID" value="ENSSFOG00015011184.2"/>
</dbReference>
<evidence type="ECO:0000259" key="13">
    <source>
        <dbReference type="Pfam" id="PF07686"/>
    </source>
</evidence>
<evidence type="ECO:0000256" key="2">
    <source>
        <dbReference type="ARBA" id="ARBA00022692"/>
    </source>
</evidence>
<proteinExistence type="predicted"/>
<feature type="transmembrane region" description="Helical" evidence="12">
    <location>
        <begin position="213"/>
        <end position="235"/>
    </location>
</feature>
<dbReference type="Gene3D" id="2.60.40.10">
    <property type="entry name" value="Immunoglobulins"/>
    <property type="match status" value="1"/>
</dbReference>